<name>A0A8T0D0E6_9TREM</name>
<gene>
    <name evidence="1" type="ORF">P879_08426</name>
</gene>
<protein>
    <submittedName>
        <fullName evidence="1">Uncharacterized protein</fullName>
    </submittedName>
</protein>
<dbReference type="EMBL" id="JTDF01021810">
    <property type="protein sequence ID" value="KAF8561350.1"/>
    <property type="molecule type" value="Genomic_DNA"/>
</dbReference>
<proteinExistence type="predicted"/>
<dbReference type="AlphaFoldDB" id="A0A8T0D0E6"/>
<comment type="caution">
    <text evidence="1">The sequence shown here is derived from an EMBL/GenBank/DDBJ whole genome shotgun (WGS) entry which is preliminary data.</text>
</comment>
<keyword evidence="2" id="KW-1185">Reference proteome</keyword>
<dbReference type="Proteomes" id="UP000699462">
    <property type="component" value="Unassembled WGS sequence"/>
</dbReference>
<evidence type="ECO:0000313" key="1">
    <source>
        <dbReference type="EMBL" id="KAF8561350.1"/>
    </source>
</evidence>
<organism evidence="1 2">
    <name type="scientific">Paragonimus westermani</name>
    <dbReference type="NCBI Taxonomy" id="34504"/>
    <lineage>
        <taxon>Eukaryota</taxon>
        <taxon>Metazoa</taxon>
        <taxon>Spiralia</taxon>
        <taxon>Lophotrochozoa</taxon>
        <taxon>Platyhelminthes</taxon>
        <taxon>Trematoda</taxon>
        <taxon>Digenea</taxon>
        <taxon>Plagiorchiida</taxon>
        <taxon>Troglotremata</taxon>
        <taxon>Troglotrematidae</taxon>
        <taxon>Paragonimus</taxon>
    </lineage>
</organism>
<accession>A0A8T0D0E6</accession>
<reference evidence="1 2" key="1">
    <citation type="submission" date="2019-07" db="EMBL/GenBank/DDBJ databases">
        <title>Annotation for the trematode Paragonimus westermani.</title>
        <authorList>
            <person name="Choi Y.-J."/>
        </authorList>
    </citation>
    <scope>NUCLEOTIDE SEQUENCE [LARGE SCALE GENOMIC DNA]</scope>
    <source>
        <strain evidence="1">180907_Pwestermani</strain>
    </source>
</reference>
<evidence type="ECO:0000313" key="2">
    <source>
        <dbReference type="Proteomes" id="UP000699462"/>
    </source>
</evidence>
<dbReference type="OrthoDB" id="10325441at2759"/>
<sequence length="72" mass="8290">MKTQKSFTQLIMARLTELEMEESSANSISTLQDNWTACYPFEFQLHDGKSTSKAITFYSRYGLTKTVKDNQV</sequence>